<evidence type="ECO:0000256" key="4">
    <source>
        <dbReference type="ARBA" id="ARBA00022723"/>
    </source>
</evidence>
<dbReference type="GO" id="GO:0046872">
    <property type="term" value="F:metal ion binding"/>
    <property type="evidence" value="ECO:0007669"/>
    <property type="project" value="UniProtKB-KW"/>
</dbReference>
<keyword evidence="4" id="KW-0479">Metal-binding</keyword>
<dbReference type="Proteomes" id="UP000197138">
    <property type="component" value="Unassembled WGS sequence"/>
</dbReference>
<dbReference type="OrthoDB" id="1879366at2759"/>
<dbReference type="RefSeq" id="XP_031388140.1">
    <property type="nucleotide sequence ID" value="XM_031532280.1"/>
</dbReference>
<dbReference type="InterPro" id="IPR020843">
    <property type="entry name" value="ER"/>
</dbReference>
<dbReference type="SUPFAM" id="SSF50129">
    <property type="entry name" value="GroES-like"/>
    <property type="match status" value="1"/>
</dbReference>
<reference evidence="8" key="2">
    <citation type="submission" date="2017-06" db="EMBL/GenBank/DDBJ databases">
        <title>The pomegranate genome and the genomics of punicalagin biosynthesis.</title>
        <authorList>
            <person name="Xu C."/>
        </authorList>
    </citation>
    <scope>NUCLEOTIDE SEQUENCE [LARGE SCALE GENOMIC DNA]</scope>
    <source>
        <tissue evidence="8">Fresh leaf</tissue>
    </source>
</reference>
<dbReference type="SMR" id="A0A218Y2I1"/>
<keyword evidence="10" id="KW-1185">Reference proteome</keyword>
<dbReference type="FunFam" id="3.40.50.720:FF:000022">
    <property type="entry name" value="Cinnamyl alcohol dehydrogenase"/>
    <property type="match status" value="1"/>
</dbReference>
<dbReference type="CDD" id="cd05283">
    <property type="entry name" value="CAD1"/>
    <property type="match status" value="1"/>
</dbReference>
<sequence>MAKAPCQEHPQKVLGWAAVDKSGTLSPFHFSRRENGDDDVTVKIQYCGVCHSDLHLAKNDWGFTNYPVVPGHEIVGAVTKVGSNVNKFKVGDRVGVGVIVDSCRSCECCQQDLENYCPQVIFTYNSHSKDGSKTYGGYSDFIVVDQRFVLRFPEGLPSDAGAPLLCAGITVYSPMKYYGMTEPGKHLGVAGLGGLGHIAVKLGKAFGLKVTVISSSPRKEAEAIQRLGADSFLVTSDLVKMKAAFGTMDYIIDTVSAVHPLAPLISLLKLNGKLVTVGLPDKPLELPIFPLVLGRKLVGGSDVGGMKETQEMLDFCAMHNIAADIELIRMEEINTAMERLAKSDVKYRFVIDVGNSLPSRY</sequence>
<evidence type="ECO:0000313" key="10">
    <source>
        <dbReference type="Proteomes" id="UP000515151"/>
    </source>
</evidence>
<dbReference type="InterPro" id="IPR036291">
    <property type="entry name" value="NAD(P)-bd_dom_sf"/>
</dbReference>
<evidence type="ECO:0000313" key="8">
    <source>
        <dbReference type="EMBL" id="OWM91404.1"/>
    </source>
</evidence>
<dbReference type="SUPFAM" id="SSF51735">
    <property type="entry name" value="NAD(P)-binding Rossmann-fold domains"/>
    <property type="match status" value="1"/>
</dbReference>
<feature type="domain" description="Enoyl reductase (ER)" evidence="7">
    <location>
        <begin position="23"/>
        <end position="351"/>
    </location>
</feature>
<comment type="subunit">
    <text evidence="3">Homodimer.</text>
</comment>
<dbReference type="PANTHER" id="PTHR42683">
    <property type="entry name" value="ALDEHYDE REDUCTASE"/>
    <property type="match status" value="1"/>
</dbReference>
<organism evidence="8 9">
    <name type="scientific">Punica granatum</name>
    <name type="common">Pomegranate</name>
    <dbReference type="NCBI Taxonomy" id="22663"/>
    <lineage>
        <taxon>Eukaryota</taxon>
        <taxon>Viridiplantae</taxon>
        <taxon>Streptophyta</taxon>
        <taxon>Embryophyta</taxon>
        <taxon>Tracheophyta</taxon>
        <taxon>Spermatophyta</taxon>
        <taxon>Magnoliopsida</taxon>
        <taxon>eudicotyledons</taxon>
        <taxon>Gunneridae</taxon>
        <taxon>Pentapetalae</taxon>
        <taxon>rosids</taxon>
        <taxon>malvids</taxon>
        <taxon>Myrtales</taxon>
        <taxon>Lythraceae</taxon>
        <taxon>Punica</taxon>
    </lineage>
</organism>
<comment type="cofactor">
    <cofactor evidence="1">
        <name>Zn(2+)</name>
        <dbReference type="ChEBI" id="CHEBI:29105"/>
    </cofactor>
</comment>
<evidence type="ECO:0000313" key="9">
    <source>
        <dbReference type="Proteomes" id="UP000197138"/>
    </source>
</evidence>
<dbReference type="InterPro" id="IPR013154">
    <property type="entry name" value="ADH-like_N"/>
</dbReference>
<evidence type="ECO:0000256" key="3">
    <source>
        <dbReference type="ARBA" id="ARBA00011738"/>
    </source>
</evidence>
<dbReference type="EMBL" id="MTKT01000281">
    <property type="protein sequence ID" value="OWM91404.1"/>
    <property type="molecule type" value="Genomic_DNA"/>
</dbReference>
<dbReference type="AlphaFoldDB" id="A0A218Y2I1"/>
<comment type="similarity">
    <text evidence="2">Belongs to the zinc-containing alcohol dehydrogenase family.</text>
</comment>
<gene>
    <name evidence="11" type="primary">LOC116201151</name>
    <name evidence="8" type="ORF">CDL15_Pgr017322</name>
</gene>
<dbReference type="GO" id="GO:0009809">
    <property type="term" value="P:lignin biosynthetic process"/>
    <property type="evidence" value="ECO:0007669"/>
    <property type="project" value="UniProtKB-ARBA"/>
</dbReference>
<evidence type="ECO:0000256" key="2">
    <source>
        <dbReference type="ARBA" id="ARBA00008072"/>
    </source>
</evidence>
<evidence type="ECO:0000256" key="6">
    <source>
        <dbReference type="ARBA" id="ARBA00023002"/>
    </source>
</evidence>
<keyword evidence="6" id="KW-0560">Oxidoreductase</keyword>
<reference evidence="11" key="4">
    <citation type="submission" date="2025-04" db="UniProtKB">
        <authorList>
            <consortium name="RefSeq"/>
        </authorList>
    </citation>
    <scope>IDENTIFICATION</scope>
    <source>
        <tissue evidence="11">Leaf</tissue>
    </source>
</reference>
<dbReference type="Proteomes" id="UP000515151">
    <property type="component" value="Chromosome 3"/>
</dbReference>
<evidence type="ECO:0000256" key="1">
    <source>
        <dbReference type="ARBA" id="ARBA00001947"/>
    </source>
</evidence>
<dbReference type="SMART" id="SM00829">
    <property type="entry name" value="PKS_ER"/>
    <property type="match status" value="1"/>
</dbReference>
<dbReference type="GeneID" id="116201151"/>
<keyword evidence="5" id="KW-0862">Zinc</keyword>
<protein>
    <submittedName>
        <fullName evidence="11">Probable cinnamyl alcohol dehydrogenase 9</fullName>
    </submittedName>
</protein>
<evidence type="ECO:0000313" key="11">
    <source>
        <dbReference type="RefSeq" id="XP_031388140.1"/>
    </source>
</evidence>
<dbReference type="Pfam" id="PF08240">
    <property type="entry name" value="ADH_N"/>
    <property type="match status" value="1"/>
</dbReference>
<reference evidence="10" key="3">
    <citation type="journal article" date="2020" name="Plant Biotechnol. J.">
        <title>The pomegranate (Punica granatum L.) draft genome dissects genetic divergence between soft- and hard-seeded cultivars.</title>
        <authorList>
            <person name="Luo X."/>
            <person name="Li H."/>
            <person name="Wu Z."/>
            <person name="Yao W."/>
            <person name="Zhao P."/>
            <person name="Cao D."/>
            <person name="Yu H."/>
            <person name="Li K."/>
            <person name="Poudel K."/>
            <person name="Zhao D."/>
            <person name="Zhang F."/>
            <person name="Xia X."/>
            <person name="Chen L."/>
            <person name="Wang Q."/>
            <person name="Jing D."/>
            <person name="Cao S."/>
        </authorList>
    </citation>
    <scope>NUCLEOTIDE SEQUENCE [LARGE SCALE GENOMIC DNA]</scope>
</reference>
<dbReference type="GO" id="GO:0016616">
    <property type="term" value="F:oxidoreductase activity, acting on the CH-OH group of donors, NAD or NADP as acceptor"/>
    <property type="evidence" value="ECO:0007669"/>
    <property type="project" value="InterPro"/>
</dbReference>
<reference evidence="9" key="1">
    <citation type="journal article" date="2017" name="Plant J.">
        <title>The pomegranate (Punica granatum L.) genome and the genomics of punicalagin biosynthesis.</title>
        <authorList>
            <person name="Qin G."/>
            <person name="Xu C."/>
            <person name="Ming R."/>
            <person name="Tang H."/>
            <person name="Guyot R."/>
            <person name="Kramer E.M."/>
            <person name="Hu Y."/>
            <person name="Yi X."/>
            <person name="Qi Y."/>
            <person name="Xu X."/>
            <person name="Gao Z."/>
            <person name="Pan H."/>
            <person name="Jian J."/>
            <person name="Tian Y."/>
            <person name="Yue Z."/>
            <person name="Xu Y."/>
        </authorList>
    </citation>
    <scope>NUCLEOTIDE SEQUENCE [LARGE SCALE GENOMIC DNA]</scope>
    <source>
        <strain evidence="9">cv. Dabenzi</strain>
    </source>
</reference>
<dbReference type="InterPro" id="IPR047109">
    <property type="entry name" value="CAD-like"/>
</dbReference>
<dbReference type="InterPro" id="IPR011032">
    <property type="entry name" value="GroES-like_sf"/>
</dbReference>
<proteinExistence type="inferred from homology"/>
<name>A0A218Y2I1_PUNGR</name>
<dbReference type="Pfam" id="PF00107">
    <property type="entry name" value="ADH_zinc_N"/>
    <property type="match status" value="1"/>
</dbReference>
<dbReference type="Gene3D" id="3.90.180.10">
    <property type="entry name" value="Medium-chain alcohol dehydrogenases, catalytic domain"/>
    <property type="match status" value="1"/>
</dbReference>
<accession>A0A218Y2I1</accession>
<dbReference type="InterPro" id="IPR013149">
    <property type="entry name" value="ADH-like_C"/>
</dbReference>
<dbReference type="Gene3D" id="3.40.50.720">
    <property type="entry name" value="NAD(P)-binding Rossmann-like Domain"/>
    <property type="match status" value="1"/>
</dbReference>
<evidence type="ECO:0000259" key="7">
    <source>
        <dbReference type="SMART" id="SM00829"/>
    </source>
</evidence>
<dbReference type="FunFam" id="3.90.180.10:FF:000004">
    <property type="entry name" value="probable cinnamyl alcohol dehydrogenase"/>
    <property type="match status" value="1"/>
</dbReference>
<evidence type="ECO:0000256" key="5">
    <source>
        <dbReference type="ARBA" id="ARBA00022833"/>
    </source>
</evidence>